<feature type="domain" description="Protein kinase" evidence="9">
    <location>
        <begin position="765"/>
        <end position="1060"/>
    </location>
</feature>
<feature type="region of interest" description="Disordered" evidence="8">
    <location>
        <begin position="633"/>
        <end position="674"/>
    </location>
</feature>
<dbReference type="PROSITE" id="PS00108">
    <property type="entry name" value="PROTEIN_KINASE_ST"/>
    <property type="match status" value="1"/>
</dbReference>
<dbReference type="InterPro" id="IPR011009">
    <property type="entry name" value="Kinase-like_dom_sf"/>
</dbReference>
<evidence type="ECO:0000259" key="9">
    <source>
        <dbReference type="PROSITE" id="PS50011"/>
    </source>
</evidence>
<dbReference type="SMART" id="SM00777">
    <property type="entry name" value="Mad3_BUB1_I"/>
    <property type="match status" value="1"/>
</dbReference>
<evidence type="ECO:0000313" key="11">
    <source>
        <dbReference type="EMBL" id="MBN3317829.1"/>
    </source>
</evidence>
<evidence type="ECO:0000256" key="8">
    <source>
        <dbReference type="SAM" id="MobiDB-lite"/>
    </source>
</evidence>
<dbReference type="InterPro" id="IPR017441">
    <property type="entry name" value="Protein_kinase_ATP_BS"/>
</dbReference>
<dbReference type="Pfam" id="PF00069">
    <property type="entry name" value="Pkinase"/>
    <property type="match status" value="1"/>
</dbReference>
<name>A0A8J7NTX3_ATRSP</name>
<evidence type="ECO:0000256" key="7">
    <source>
        <dbReference type="PROSITE-ProRule" id="PRU10141"/>
    </source>
</evidence>
<dbReference type="Gene3D" id="1.25.40.430">
    <property type="match status" value="1"/>
</dbReference>
<dbReference type="PROSITE" id="PS51489">
    <property type="entry name" value="BUB1_N"/>
    <property type="match status" value="1"/>
</dbReference>
<evidence type="ECO:0000256" key="5">
    <source>
        <dbReference type="ARBA" id="ARBA00022840"/>
    </source>
</evidence>
<dbReference type="EMBL" id="JAAWVO010036842">
    <property type="protein sequence ID" value="MBN3317829.1"/>
    <property type="molecule type" value="Genomic_DNA"/>
</dbReference>
<keyword evidence="11" id="KW-0418">Kinase</keyword>
<feature type="binding site" evidence="7">
    <location>
        <position position="794"/>
    </location>
    <ligand>
        <name>ATP</name>
        <dbReference type="ChEBI" id="CHEBI:30616"/>
    </ligand>
</feature>
<feature type="non-terminal residue" evidence="11">
    <location>
        <position position="1060"/>
    </location>
</feature>
<dbReference type="GO" id="GO:0005634">
    <property type="term" value="C:nucleus"/>
    <property type="evidence" value="ECO:0007669"/>
    <property type="project" value="TreeGrafter"/>
</dbReference>
<protein>
    <submittedName>
        <fullName evidence="11">BUB1 kinase</fullName>
    </submittedName>
</protein>
<evidence type="ECO:0000256" key="1">
    <source>
        <dbReference type="ARBA" id="ARBA00004629"/>
    </source>
</evidence>
<dbReference type="InterPro" id="IPR013212">
    <property type="entry name" value="Mad3/Bub1_I"/>
</dbReference>
<evidence type="ECO:0000256" key="6">
    <source>
        <dbReference type="ARBA" id="ARBA00023328"/>
    </source>
</evidence>
<dbReference type="InterPro" id="IPR000719">
    <property type="entry name" value="Prot_kinase_dom"/>
</dbReference>
<dbReference type="GO" id="GO:0000776">
    <property type="term" value="C:kinetochore"/>
    <property type="evidence" value="ECO:0007669"/>
    <property type="project" value="UniProtKB-KW"/>
</dbReference>
<dbReference type="InterPro" id="IPR015661">
    <property type="entry name" value="Bub1/Mad3"/>
</dbReference>
<accession>A0A8J7NTX3</accession>
<evidence type="ECO:0000256" key="3">
    <source>
        <dbReference type="ARBA" id="ARBA00022741"/>
    </source>
</evidence>
<dbReference type="AlphaFoldDB" id="A0A8J7NTX3"/>
<feature type="domain" description="BUB1 N-terminal" evidence="10">
    <location>
        <begin position="10"/>
        <end position="163"/>
    </location>
</feature>
<evidence type="ECO:0000259" key="10">
    <source>
        <dbReference type="PROSITE" id="PS51489"/>
    </source>
</evidence>
<comment type="caution">
    <text evidence="11">The sequence shown here is derived from an EMBL/GenBank/DDBJ whole genome shotgun (WGS) entry which is preliminary data.</text>
</comment>
<dbReference type="Gene3D" id="6.10.130.20">
    <property type="match status" value="1"/>
</dbReference>
<dbReference type="GO" id="GO:0051754">
    <property type="term" value="P:meiotic sister chromatid cohesion, centromeric"/>
    <property type="evidence" value="ECO:0007669"/>
    <property type="project" value="TreeGrafter"/>
</dbReference>
<comment type="subcellular location">
    <subcellularLocation>
        <location evidence="1">Chromosome</location>
        <location evidence="1">Centromere</location>
        <location evidence="1">Kinetochore</location>
    </subcellularLocation>
</comment>
<dbReference type="GO" id="GO:0007094">
    <property type="term" value="P:mitotic spindle assembly checkpoint signaling"/>
    <property type="evidence" value="ECO:0007669"/>
    <property type="project" value="InterPro"/>
</dbReference>
<dbReference type="GO" id="GO:0005524">
    <property type="term" value="F:ATP binding"/>
    <property type="evidence" value="ECO:0007669"/>
    <property type="project" value="UniProtKB-UniRule"/>
</dbReference>
<dbReference type="Gene3D" id="1.10.510.10">
    <property type="entry name" value="Transferase(Phosphotransferase) domain 1"/>
    <property type="match status" value="1"/>
</dbReference>
<proteinExistence type="predicted"/>
<keyword evidence="6" id="KW-0137">Centromere</keyword>
<gene>
    <name evidence="11" type="primary">Bub1</name>
    <name evidence="11" type="ORF">GTO95_0007762</name>
</gene>
<dbReference type="GO" id="GO:0004672">
    <property type="term" value="F:protein kinase activity"/>
    <property type="evidence" value="ECO:0007669"/>
    <property type="project" value="InterPro"/>
</dbReference>
<organism evidence="11 12">
    <name type="scientific">Atractosteus spatula</name>
    <name type="common">Alligator gar</name>
    <name type="synonym">Lepisosteus spatula</name>
    <dbReference type="NCBI Taxonomy" id="7917"/>
    <lineage>
        <taxon>Eukaryota</taxon>
        <taxon>Metazoa</taxon>
        <taxon>Chordata</taxon>
        <taxon>Craniata</taxon>
        <taxon>Vertebrata</taxon>
        <taxon>Euteleostomi</taxon>
        <taxon>Actinopterygii</taxon>
        <taxon>Neopterygii</taxon>
        <taxon>Holostei</taxon>
        <taxon>Semionotiformes</taxon>
        <taxon>Lepisosteidae</taxon>
        <taxon>Atractosteus</taxon>
    </lineage>
</organism>
<dbReference type="PROSITE" id="PS00107">
    <property type="entry name" value="PROTEIN_KINASE_ATP"/>
    <property type="match status" value="1"/>
</dbReference>
<keyword evidence="3 7" id="KW-0547">Nucleotide-binding</keyword>
<dbReference type="SMART" id="SM00220">
    <property type="entry name" value="S_TKc"/>
    <property type="match status" value="1"/>
</dbReference>
<feature type="region of interest" description="Disordered" evidence="8">
    <location>
        <begin position="689"/>
        <end position="716"/>
    </location>
</feature>
<dbReference type="PROSITE" id="PS50011">
    <property type="entry name" value="PROTEIN_KINASE_DOM"/>
    <property type="match status" value="1"/>
</dbReference>
<keyword evidence="5 7" id="KW-0067">ATP-binding</keyword>
<evidence type="ECO:0000313" key="12">
    <source>
        <dbReference type="Proteomes" id="UP000736164"/>
    </source>
</evidence>
<dbReference type="SUPFAM" id="SSF56112">
    <property type="entry name" value="Protein kinase-like (PK-like)"/>
    <property type="match status" value="1"/>
</dbReference>
<sequence>MDIGASFQQFEASVRSYTGDDPLELWMRYISHLDDTAPSEERTISHVLNRLVENFFHDKRYHDDIRYVKSCIRCSRFYKDPLQLLRYLYDHGIGTTAAHLYTSWASELERQGQLKQAEALLQRAVEIKAEPAQLLQDYYGREHANSTQTRSVSRVESRAPVLQGHVSSSAVWCYYNWISFSICFRKFQARVLQRRTEAQGGPRPLQNLQLVNQMEQPRFPKGLAACFQSKAAFPVDKTEHIISKSENTALDQRNRGAGKSVQECAMYCKNDLVCGDSELSFEELRARRYFYKCKLQEEKRQLENLAVPCSQTACQHGRSRARTHEGLRAPVCHLCFSDLSARELKGSLRPTGRAGSPGRLSCCSSASQPLRLQLLSPEMTAAPSLPQELGTAFSAQTPWAPGTPPACRMRTVAVRVERTVSLGGNGTMPHVTPNTSLGLIQATPSRVQPSPTVHTKEALDVIMDMFQAPALSLTDDGLHDKTDESFEAFCRNTSDYRPQQVLPPNVAPAAAPFSVFQEDSDQENKCVAQKLDKTNSAAGLREHPGLKTVPSTQNDAAPVAESAMEDYTVWAARCNNTLAACPNTTRDFALSAQIASTPFHSRASLPWDTQDTQGNLRGLDASEENLYQLHKTRKLSPITEQSPSTEEDFASQCAHGSGRRSVNASSGITADEPEDRHLKLVSSLSEHKQLALQPAVPQEEENQLSHPPSRDPAHVVSDPWDETLIKCLLSDLPTPLHTSSNFFTWKRNIPSISPKMTVTVGDAPYQIDCVLGEGAFATVYQVSGLSKAKKLVFKVLKSTSPWEFYIDRQLNERLQPSVRHLYNSLCSAHIFQNGSILMGELYSCGTLLNAVNLYRNLSEKVMPQPLVIYLSICILHMVEQLHSIGVIHADIKPDNFMLGERFLENECFDPENLEHGLSLIDFGQSIDMTLFKDGTVFKAKCMTSGFQCVEMLMGQPWTYQTDYFGIAGTVYCMIFGTYMKVKNENGVWKPNTVFKRNPHSEMWTEFFHTLLNVPDCNSLPSLKSLRDKLTAVFLQNYSTKIRALRTRLIVLLLESKRSRK</sequence>
<dbReference type="InterPro" id="IPR008271">
    <property type="entry name" value="Ser/Thr_kinase_AS"/>
</dbReference>
<keyword evidence="4" id="KW-0995">Kinetochore</keyword>
<dbReference type="Proteomes" id="UP000736164">
    <property type="component" value="Unassembled WGS sequence"/>
</dbReference>
<dbReference type="Pfam" id="PF08311">
    <property type="entry name" value="Mad3_BUB1_I"/>
    <property type="match status" value="1"/>
</dbReference>
<dbReference type="PANTHER" id="PTHR14030:SF26">
    <property type="entry name" value="MITOTIC CHECKPOINT SERINE_THREONINE-PROTEIN KINASE BUB1"/>
    <property type="match status" value="1"/>
</dbReference>
<keyword evidence="2" id="KW-0158">Chromosome</keyword>
<evidence type="ECO:0000256" key="2">
    <source>
        <dbReference type="ARBA" id="ARBA00022454"/>
    </source>
</evidence>
<keyword evidence="12" id="KW-1185">Reference proteome</keyword>
<keyword evidence="11" id="KW-0808">Transferase</keyword>
<dbReference type="PANTHER" id="PTHR14030">
    <property type="entry name" value="MITOTIC CHECKPOINT SERINE/THREONINE-PROTEIN KINASE BUB1"/>
    <property type="match status" value="1"/>
</dbReference>
<dbReference type="FunFam" id="1.10.510.10:FF:000390">
    <property type="entry name" value="Mitotic checkpoint serine/threonine-protein kinase BUB1"/>
    <property type="match status" value="1"/>
</dbReference>
<reference evidence="11" key="1">
    <citation type="journal article" date="2021" name="Cell">
        <title>Tracing the genetic footprints of vertebrate landing in non-teleost ray-finned fishes.</title>
        <authorList>
            <person name="Bi X."/>
            <person name="Wang K."/>
            <person name="Yang L."/>
            <person name="Pan H."/>
            <person name="Jiang H."/>
            <person name="Wei Q."/>
            <person name="Fang M."/>
            <person name="Yu H."/>
            <person name="Zhu C."/>
            <person name="Cai Y."/>
            <person name="He Y."/>
            <person name="Gan X."/>
            <person name="Zeng H."/>
            <person name="Yu D."/>
            <person name="Zhu Y."/>
            <person name="Jiang H."/>
            <person name="Qiu Q."/>
            <person name="Yang H."/>
            <person name="Zhang Y.E."/>
            <person name="Wang W."/>
            <person name="Zhu M."/>
            <person name="He S."/>
            <person name="Zhang G."/>
        </authorList>
    </citation>
    <scope>NUCLEOTIDE SEQUENCE</scope>
    <source>
        <strain evidence="11">Allg_001</strain>
    </source>
</reference>
<feature type="non-terminal residue" evidence="11">
    <location>
        <position position="1"/>
    </location>
</feature>
<evidence type="ECO:0000256" key="4">
    <source>
        <dbReference type="ARBA" id="ARBA00022838"/>
    </source>
</evidence>